<evidence type="ECO:0000313" key="3">
    <source>
        <dbReference type="Proteomes" id="UP000182658"/>
    </source>
</evidence>
<dbReference type="PROSITE" id="PS50181">
    <property type="entry name" value="FBOX"/>
    <property type="match status" value="1"/>
</dbReference>
<proteinExistence type="predicted"/>
<dbReference type="STRING" id="1408157.A0A1J7K0L3"/>
<dbReference type="SMART" id="SM00256">
    <property type="entry name" value="FBOX"/>
    <property type="match status" value="1"/>
</dbReference>
<evidence type="ECO:0000259" key="1">
    <source>
        <dbReference type="PROSITE" id="PS50181"/>
    </source>
</evidence>
<dbReference type="SUPFAM" id="SSF81383">
    <property type="entry name" value="F-box domain"/>
    <property type="match status" value="1"/>
</dbReference>
<name>A0A1J7K0L3_9PEZI</name>
<organism evidence="2 3">
    <name type="scientific">Coniochaeta ligniaria NRRL 30616</name>
    <dbReference type="NCBI Taxonomy" id="1408157"/>
    <lineage>
        <taxon>Eukaryota</taxon>
        <taxon>Fungi</taxon>
        <taxon>Dikarya</taxon>
        <taxon>Ascomycota</taxon>
        <taxon>Pezizomycotina</taxon>
        <taxon>Sordariomycetes</taxon>
        <taxon>Sordariomycetidae</taxon>
        <taxon>Coniochaetales</taxon>
        <taxon>Coniochaetaceae</taxon>
        <taxon>Coniochaeta</taxon>
    </lineage>
</organism>
<gene>
    <name evidence="2" type="ORF">CONLIGDRAFT_676178</name>
</gene>
<dbReference type="OrthoDB" id="5334391at2759"/>
<protein>
    <recommendedName>
        <fullName evidence="1">F-box domain-containing protein</fullName>
    </recommendedName>
</protein>
<dbReference type="EMBL" id="KV875093">
    <property type="protein sequence ID" value="OIW35252.1"/>
    <property type="molecule type" value="Genomic_DNA"/>
</dbReference>
<evidence type="ECO:0000313" key="2">
    <source>
        <dbReference type="EMBL" id="OIW35252.1"/>
    </source>
</evidence>
<dbReference type="Gene3D" id="1.20.1280.50">
    <property type="match status" value="1"/>
</dbReference>
<dbReference type="InterPro" id="IPR001810">
    <property type="entry name" value="F-box_dom"/>
</dbReference>
<feature type="domain" description="F-box" evidence="1">
    <location>
        <begin position="9"/>
        <end position="55"/>
    </location>
</feature>
<dbReference type="Proteomes" id="UP000182658">
    <property type="component" value="Unassembled WGS sequence"/>
</dbReference>
<reference evidence="2 3" key="1">
    <citation type="submission" date="2016-10" db="EMBL/GenBank/DDBJ databases">
        <title>Draft genome sequence of Coniochaeta ligniaria NRRL30616, a lignocellulolytic fungus for bioabatement of inhibitors in plant biomass hydrolysates.</title>
        <authorList>
            <consortium name="DOE Joint Genome Institute"/>
            <person name="Jimenez D.J."/>
            <person name="Hector R.E."/>
            <person name="Riley R."/>
            <person name="Sun H."/>
            <person name="Grigoriev I.V."/>
            <person name="Van Elsas J.D."/>
            <person name="Nichols N.N."/>
        </authorList>
    </citation>
    <scope>NUCLEOTIDE SEQUENCE [LARGE SCALE GENOMIC DNA]</scope>
    <source>
        <strain evidence="2 3">NRRL 30616</strain>
    </source>
</reference>
<keyword evidence="3" id="KW-1185">Reference proteome</keyword>
<dbReference type="Pfam" id="PF00646">
    <property type="entry name" value="F-box"/>
    <property type="match status" value="1"/>
</dbReference>
<dbReference type="InParanoid" id="A0A1J7K0L3"/>
<dbReference type="InterPro" id="IPR036047">
    <property type="entry name" value="F-box-like_dom_sf"/>
</dbReference>
<accession>A0A1J7K0L3</accession>
<sequence>MSEHSEPATKPLPSLPGDCWVLILSQLPAREVIRARRISKQWRAVFTDSGICRHLLYLLFPQSREVRLDMLRHRIDDLPHMPHNLRVEVECRAKEEEDWVKTIVTVARRYHHLQGGTPREYLKLPMPDMVDYTTPDDCSCRLGDVCADCRFKIAQGRQFFWMAAPVLPRAFRSSREYHLPDPMWWYSQEDALLVYPTSWRLDDKATPPINWTEMELESKSKDDTFLHCFSPPKKSCKGFFYRLFDPETGEHMSVPFDIRGRIIRRVRLAQGVLVLEWIQIHPDKTAIDGAKVKKNKMYKTWAKEYGHPWFEYLVRNTHMVTVFDVVRTPVNADVEYRQRRRWTWEVRLRHEWKLPAWGSGPPKVQLYYDYRPRFFSAHTATHYALLIWTQKRRRGHDDTARQLYVWDISHVDQGGKKAKGPTLVRRLLEEDMRHHQDIIAEQQSRITLRNIAMDEHNVYLIHDDHREASEANWVNRRSPVRTHIVFLYGIPVIPFPPACQGPVGPSSDTRNQVTKPVFGPHWVDLCPSGDPGFVVEEEDDSDDVFCRHIIRGNELALRRSSPVIAPGPYSSLPETLLPPTRNLSYPWNESDAACNPLQPRNFPGFVPCWRHENYPYIGISAVTDYAAGVRWTARDIHGLPPMPPAVAVNISGASRLDDNANGHSIRSDEVDVKFPGFWKNMMGRMTLAGDERWLIGQDSENKITLVRF</sequence>
<dbReference type="AlphaFoldDB" id="A0A1J7K0L3"/>